<dbReference type="CDD" id="cd07185">
    <property type="entry name" value="OmpA_C-like"/>
    <property type="match status" value="1"/>
</dbReference>
<evidence type="ECO:0000259" key="7">
    <source>
        <dbReference type="PROSITE" id="PS51123"/>
    </source>
</evidence>
<dbReference type="PRINTS" id="PR01023">
    <property type="entry name" value="NAFLGMOTY"/>
</dbReference>
<dbReference type="EMBL" id="JH651384">
    <property type="protein sequence ID" value="EIJ36330.1"/>
    <property type="molecule type" value="Genomic_DNA"/>
</dbReference>
<evidence type="ECO:0000313" key="9">
    <source>
        <dbReference type="Proteomes" id="UP000005317"/>
    </source>
</evidence>
<feature type="region of interest" description="Disordered" evidence="5">
    <location>
        <begin position="339"/>
        <end position="366"/>
    </location>
</feature>
<proteinExistence type="predicted"/>
<dbReference type="Pfam" id="PF04972">
    <property type="entry name" value="BON"/>
    <property type="match status" value="1"/>
</dbReference>
<dbReference type="RefSeq" id="WP_002710206.1">
    <property type="nucleotide sequence ID" value="NZ_JH651384.1"/>
</dbReference>
<dbReference type="Pfam" id="PF00691">
    <property type="entry name" value="OmpA"/>
    <property type="match status" value="1"/>
</dbReference>
<accession>A0A656HLX5</accession>
<evidence type="ECO:0000313" key="8">
    <source>
        <dbReference type="EMBL" id="EIJ36330.1"/>
    </source>
</evidence>
<dbReference type="AlphaFoldDB" id="A0A656HLX5"/>
<evidence type="ECO:0000256" key="2">
    <source>
        <dbReference type="ARBA" id="ARBA00023136"/>
    </source>
</evidence>
<dbReference type="InterPro" id="IPR036737">
    <property type="entry name" value="OmpA-like_sf"/>
</dbReference>
<dbReference type="InterPro" id="IPR007055">
    <property type="entry name" value="BON_dom"/>
</dbReference>
<dbReference type="Proteomes" id="UP000005317">
    <property type="component" value="Unassembled WGS sequence"/>
</dbReference>
<dbReference type="PRINTS" id="PR01021">
    <property type="entry name" value="OMPADOMAIN"/>
</dbReference>
<organism evidence="8 9">
    <name type="scientific">Thiothrix nivea (strain ATCC 35100 / DSM 5205 / JP2)</name>
    <dbReference type="NCBI Taxonomy" id="870187"/>
    <lineage>
        <taxon>Bacteria</taxon>
        <taxon>Pseudomonadati</taxon>
        <taxon>Pseudomonadota</taxon>
        <taxon>Gammaproteobacteria</taxon>
        <taxon>Thiotrichales</taxon>
        <taxon>Thiotrichaceae</taxon>
        <taxon>Thiothrix</taxon>
    </lineage>
</organism>
<dbReference type="OrthoDB" id="6195779at2"/>
<dbReference type="InterPro" id="IPR006664">
    <property type="entry name" value="OMP_bac"/>
</dbReference>
<keyword evidence="2 4" id="KW-0472">Membrane</keyword>
<feature type="compositionally biased region" description="Low complexity" evidence="5">
    <location>
        <begin position="209"/>
        <end position="238"/>
    </location>
</feature>
<feature type="compositionally biased region" description="Low complexity" evidence="5">
    <location>
        <begin position="136"/>
        <end position="145"/>
    </location>
</feature>
<feature type="compositionally biased region" description="Polar residues" evidence="5">
    <location>
        <begin position="344"/>
        <end position="353"/>
    </location>
</feature>
<feature type="region of interest" description="Disordered" evidence="5">
    <location>
        <begin position="181"/>
        <end position="239"/>
    </location>
</feature>
<evidence type="ECO:0000259" key="6">
    <source>
        <dbReference type="PROSITE" id="PS50914"/>
    </source>
</evidence>
<dbReference type="PANTHER" id="PTHR30329:SF21">
    <property type="entry name" value="LIPOPROTEIN YIAD-RELATED"/>
    <property type="match status" value="1"/>
</dbReference>
<dbReference type="InterPro" id="IPR006690">
    <property type="entry name" value="OMPA-like_CS"/>
</dbReference>
<evidence type="ECO:0000256" key="3">
    <source>
        <dbReference type="ARBA" id="ARBA00023237"/>
    </source>
</evidence>
<sequence>MERKRSCCCGGLPTMWWWLLTLLGLPLLFLLMLSSRQGVIENDLASRSEAGLKAAGMGWVTAKLAGRDVQLQGVAASETERDEAARLVQGIDGVRDVQNLIEVKAPATLADSAGLAADADPQLEAPLDTGTGTQEALAAAQEVPAAPDPASPEAQGGGAALEQPVALTLPDQSAIPGQATAPEQAIAPDQVTEPGPTGMDDATQGQQLAVAPEPSAVPAAEPAPEPVVASASEPSAEEQAVQDCQQQLNDAMSGKTILFETNKAAIKRGSIALLDSLAGIMSSCKGVVADRGVEVSGHTDNVGNDTYNQKLSQRRADAVKDYLVGKGIDGALLKSVGYGESKPVASNDTPEGRSQNRRINFEISPE</sequence>
<dbReference type="PROSITE" id="PS50914">
    <property type="entry name" value="BON"/>
    <property type="match status" value="1"/>
</dbReference>
<feature type="domain" description="BON" evidence="6">
    <location>
        <begin position="36"/>
        <end position="105"/>
    </location>
</feature>
<keyword evidence="9" id="KW-1185">Reference proteome</keyword>
<feature type="region of interest" description="Disordered" evidence="5">
    <location>
        <begin position="122"/>
        <end position="159"/>
    </location>
</feature>
<gene>
    <name evidence="8" type="ORF">Thini_3829</name>
</gene>
<dbReference type="GO" id="GO:0009279">
    <property type="term" value="C:cell outer membrane"/>
    <property type="evidence" value="ECO:0007669"/>
    <property type="project" value="UniProtKB-SubCell"/>
</dbReference>
<dbReference type="InterPro" id="IPR050330">
    <property type="entry name" value="Bact_OuterMem_StrucFunc"/>
</dbReference>
<feature type="domain" description="OmpA-like" evidence="7">
    <location>
        <begin position="246"/>
        <end position="366"/>
    </location>
</feature>
<protein>
    <submittedName>
        <fullName evidence="8">OmpA/MotB domain protein</fullName>
    </submittedName>
</protein>
<dbReference type="PANTHER" id="PTHR30329">
    <property type="entry name" value="STATOR ELEMENT OF FLAGELLAR MOTOR COMPLEX"/>
    <property type="match status" value="1"/>
</dbReference>
<name>A0A656HLX5_THINJ</name>
<evidence type="ECO:0000256" key="1">
    <source>
        <dbReference type="ARBA" id="ARBA00004442"/>
    </source>
</evidence>
<dbReference type="PROSITE" id="PS51123">
    <property type="entry name" value="OMPA_2"/>
    <property type="match status" value="1"/>
</dbReference>
<dbReference type="InterPro" id="IPR006665">
    <property type="entry name" value="OmpA-like"/>
</dbReference>
<dbReference type="Gene3D" id="3.30.1340.30">
    <property type="match status" value="1"/>
</dbReference>
<keyword evidence="3" id="KW-0998">Cell outer membrane</keyword>
<evidence type="ECO:0000256" key="5">
    <source>
        <dbReference type="SAM" id="MobiDB-lite"/>
    </source>
</evidence>
<dbReference type="SUPFAM" id="SSF103088">
    <property type="entry name" value="OmpA-like"/>
    <property type="match status" value="1"/>
</dbReference>
<comment type="subcellular location">
    <subcellularLocation>
        <location evidence="1">Cell outer membrane</location>
    </subcellularLocation>
</comment>
<reference evidence="9" key="1">
    <citation type="journal article" date="2011" name="Stand. Genomic Sci.">
        <title>Genome sequence of the filamentous, gliding Thiothrix nivea neotype strain (JP2(T)).</title>
        <authorList>
            <person name="Lapidus A."/>
            <person name="Nolan M."/>
            <person name="Lucas S."/>
            <person name="Glavina Del Rio T."/>
            <person name="Tice H."/>
            <person name="Cheng J.F."/>
            <person name="Tapia R."/>
            <person name="Han C."/>
            <person name="Goodwin L."/>
            <person name="Pitluck S."/>
            <person name="Liolios K."/>
            <person name="Pagani I."/>
            <person name="Ivanova N."/>
            <person name="Huntemann M."/>
            <person name="Mavromatis K."/>
            <person name="Mikhailova N."/>
            <person name="Pati A."/>
            <person name="Chen A."/>
            <person name="Palaniappan K."/>
            <person name="Land M."/>
            <person name="Brambilla E.M."/>
            <person name="Rohde M."/>
            <person name="Abt B."/>
            <person name="Verbarg S."/>
            <person name="Goker M."/>
            <person name="Bristow J."/>
            <person name="Eisen J.A."/>
            <person name="Markowitz V."/>
            <person name="Hugenholtz P."/>
            <person name="Kyrpides N.C."/>
            <person name="Klenk H.P."/>
            <person name="Woyke T."/>
        </authorList>
    </citation>
    <scope>NUCLEOTIDE SEQUENCE [LARGE SCALE GENOMIC DNA]</scope>
    <source>
        <strain evidence="9">ATCC 35100 / DSM 5205 / JP2</strain>
    </source>
</reference>
<dbReference type="Gene3D" id="3.30.1330.60">
    <property type="entry name" value="OmpA-like domain"/>
    <property type="match status" value="1"/>
</dbReference>
<dbReference type="PROSITE" id="PS01068">
    <property type="entry name" value="OMPA_1"/>
    <property type="match status" value="1"/>
</dbReference>
<evidence type="ECO:0000256" key="4">
    <source>
        <dbReference type="PROSITE-ProRule" id="PRU00473"/>
    </source>
</evidence>